<name>A0A5R9KTM6_9BACT</name>
<dbReference type="EMBL" id="VCEJ01000005">
    <property type="protein sequence ID" value="TLU99517.1"/>
    <property type="molecule type" value="Genomic_DNA"/>
</dbReference>
<dbReference type="OrthoDB" id="1492088at2"/>
<accession>A0A5R9KTM6</accession>
<dbReference type="AlphaFoldDB" id="A0A5R9KTM6"/>
<dbReference type="RefSeq" id="WP_138367806.1">
    <property type="nucleotide sequence ID" value="NZ_VCEJ01000005.1"/>
</dbReference>
<organism evidence="1 2">
    <name type="scientific">Dyadobacter luticola</name>
    <dbReference type="NCBI Taxonomy" id="1979387"/>
    <lineage>
        <taxon>Bacteria</taxon>
        <taxon>Pseudomonadati</taxon>
        <taxon>Bacteroidota</taxon>
        <taxon>Cytophagia</taxon>
        <taxon>Cytophagales</taxon>
        <taxon>Spirosomataceae</taxon>
        <taxon>Dyadobacter</taxon>
    </lineage>
</organism>
<gene>
    <name evidence="1" type="ORF">FEN17_23460</name>
</gene>
<dbReference type="Proteomes" id="UP000306402">
    <property type="component" value="Unassembled WGS sequence"/>
</dbReference>
<evidence type="ECO:0000313" key="1">
    <source>
        <dbReference type="EMBL" id="TLU99517.1"/>
    </source>
</evidence>
<evidence type="ECO:0000313" key="2">
    <source>
        <dbReference type="Proteomes" id="UP000306402"/>
    </source>
</evidence>
<reference evidence="1 2" key="1">
    <citation type="submission" date="2019-05" db="EMBL/GenBank/DDBJ databases">
        <authorList>
            <person name="Qu J.-H."/>
        </authorList>
    </citation>
    <scope>NUCLEOTIDE SEQUENCE [LARGE SCALE GENOMIC DNA]</scope>
    <source>
        <strain evidence="1 2">T17</strain>
    </source>
</reference>
<keyword evidence="2" id="KW-1185">Reference proteome</keyword>
<comment type="caution">
    <text evidence="1">The sequence shown here is derived from an EMBL/GenBank/DDBJ whole genome shotgun (WGS) entry which is preliminary data.</text>
</comment>
<sequence>MKIIFEAEAEGLVPLKKTLEMKLYPRVIRFVPNDENSLEKVSIEREIKDYDHLLPQIIFKKDRNPEMYIPMQNFSEEEMLMQHIESFAALDFGLRKIYWQTPRITWVPETEDEKVKITMPTYKRSFQYNLPKSEITLTWLQETVVHRDRVMHLVSPLSFFRIGSNHFHNFGYSEAFLNFYLMLEGLFGNGQSKNHKVENAFENAPTLMHAISETVLYLDNDTEKNTHKSWMVNFLQEKGWKYDNLGIIKAIICIRGNLSHYYFKSSRKQRDSFNEKENESIAWITMTICVFSTIKLRLDPFRAGGNQ</sequence>
<protein>
    <submittedName>
        <fullName evidence="1">Uncharacterized protein</fullName>
    </submittedName>
</protein>
<proteinExistence type="predicted"/>